<dbReference type="RefSeq" id="WP_208313453.1">
    <property type="nucleotide sequence ID" value="NZ_JAELYA010000003.1"/>
</dbReference>
<dbReference type="Pfam" id="PF07366">
    <property type="entry name" value="SnoaL"/>
    <property type="match status" value="1"/>
</dbReference>
<reference evidence="1 2" key="1">
    <citation type="submission" date="2020-12" db="EMBL/GenBank/DDBJ databases">
        <title>Pseudomonas schmalbachii sp. nov. isolated from millipede gut.</title>
        <authorList>
            <person name="Shelomi M."/>
        </authorList>
    </citation>
    <scope>NUCLEOTIDE SEQUENCE [LARGE SCALE GENOMIC DNA]</scope>
    <source>
        <strain evidence="1 2">Milli4</strain>
    </source>
</reference>
<sequence>MSHALSEGLTMAMSREEMDRRIDEHFRFEAEDNVEGVLATLALDVEHDIVGNPDGPTHGRESARPFYQNLFADLSEGRVETLRRYYGEDFLVDESMWFGQAPGRPFGVEGRGRPLQFRLLHVVEFAGNGDIHRENVWVDLAAILQQLPQD</sequence>
<organism evidence="1 2">
    <name type="scientific">Pseudomonas schmalbachii</name>
    <dbReference type="NCBI Taxonomy" id="2816993"/>
    <lineage>
        <taxon>Bacteria</taxon>
        <taxon>Pseudomonadati</taxon>
        <taxon>Pseudomonadota</taxon>
        <taxon>Gammaproteobacteria</taxon>
        <taxon>Pseudomonadales</taxon>
        <taxon>Pseudomonadaceae</taxon>
        <taxon>Pseudomonas</taxon>
    </lineage>
</organism>
<accession>A0ABS3TPA8</accession>
<dbReference type="EMBL" id="JAELYA010000003">
    <property type="protein sequence ID" value="MBO3275501.1"/>
    <property type="molecule type" value="Genomic_DNA"/>
</dbReference>
<comment type="caution">
    <text evidence="1">The sequence shown here is derived from an EMBL/GenBank/DDBJ whole genome shotgun (WGS) entry which is preliminary data.</text>
</comment>
<dbReference type="Proteomes" id="UP000669060">
    <property type="component" value="Unassembled WGS sequence"/>
</dbReference>
<protein>
    <submittedName>
        <fullName evidence="1">Ester cyclase</fullName>
    </submittedName>
</protein>
<dbReference type="SUPFAM" id="SSF54427">
    <property type="entry name" value="NTF2-like"/>
    <property type="match status" value="1"/>
</dbReference>
<proteinExistence type="predicted"/>
<name>A0ABS3TPA8_9PSED</name>
<evidence type="ECO:0000313" key="2">
    <source>
        <dbReference type="Proteomes" id="UP000669060"/>
    </source>
</evidence>
<gene>
    <name evidence="1" type="ORF">JFY56_09715</name>
</gene>
<dbReference type="Gene3D" id="3.10.450.50">
    <property type="match status" value="1"/>
</dbReference>
<dbReference type="InterPro" id="IPR009959">
    <property type="entry name" value="Cyclase_SnoaL-like"/>
</dbReference>
<keyword evidence="2" id="KW-1185">Reference proteome</keyword>
<evidence type="ECO:0000313" key="1">
    <source>
        <dbReference type="EMBL" id="MBO3275501.1"/>
    </source>
</evidence>
<dbReference type="InterPro" id="IPR032710">
    <property type="entry name" value="NTF2-like_dom_sf"/>
</dbReference>